<proteinExistence type="predicted"/>
<evidence type="ECO:0000313" key="3">
    <source>
        <dbReference type="Proteomes" id="UP000299102"/>
    </source>
</evidence>
<evidence type="ECO:0000256" key="1">
    <source>
        <dbReference type="SAM" id="MobiDB-lite"/>
    </source>
</evidence>
<dbReference type="EMBL" id="BGZK01002300">
    <property type="protein sequence ID" value="GBP92709.1"/>
    <property type="molecule type" value="Genomic_DNA"/>
</dbReference>
<organism evidence="2 3">
    <name type="scientific">Eumeta variegata</name>
    <name type="common">Bagworm moth</name>
    <name type="synonym">Eumeta japonica</name>
    <dbReference type="NCBI Taxonomy" id="151549"/>
    <lineage>
        <taxon>Eukaryota</taxon>
        <taxon>Metazoa</taxon>
        <taxon>Ecdysozoa</taxon>
        <taxon>Arthropoda</taxon>
        <taxon>Hexapoda</taxon>
        <taxon>Insecta</taxon>
        <taxon>Pterygota</taxon>
        <taxon>Neoptera</taxon>
        <taxon>Endopterygota</taxon>
        <taxon>Lepidoptera</taxon>
        <taxon>Glossata</taxon>
        <taxon>Ditrysia</taxon>
        <taxon>Tineoidea</taxon>
        <taxon>Psychidae</taxon>
        <taxon>Oiketicinae</taxon>
        <taxon>Eumeta</taxon>
    </lineage>
</organism>
<dbReference type="Proteomes" id="UP000299102">
    <property type="component" value="Unassembled WGS sequence"/>
</dbReference>
<sequence length="228" mass="25129">MTLGALERGSPDRTPAPTAGGVQGFIRQSSDALNPKIEVERYDYQLDSFVNPMPCKEQSEEIDAPTRKKMTLKLPSLILARDRTDVSDRAIAIIASSILEDVGIISSQDQSCVIGRSNLRRERKINSALQDTHFNNIKRRNKADTEKRARVALGMHWDSGRCGGGYGSCAATATTDINLFKQVEPPLNIQRNENCAVYPRDVNSGNLLANGMPVYKFMLLGNIKCCAL</sequence>
<feature type="region of interest" description="Disordered" evidence="1">
    <location>
        <begin position="1"/>
        <end position="23"/>
    </location>
</feature>
<accession>A0A4C2A0I6</accession>
<comment type="caution">
    <text evidence="2">The sequence shown here is derived from an EMBL/GenBank/DDBJ whole genome shotgun (WGS) entry which is preliminary data.</text>
</comment>
<gene>
    <name evidence="2" type="ORF">EVAR_60795_1</name>
</gene>
<evidence type="ECO:0000313" key="2">
    <source>
        <dbReference type="EMBL" id="GBP92709.1"/>
    </source>
</evidence>
<dbReference type="AlphaFoldDB" id="A0A4C2A0I6"/>
<keyword evidence="3" id="KW-1185">Reference proteome</keyword>
<reference evidence="2 3" key="1">
    <citation type="journal article" date="2019" name="Commun. Biol.">
        <title>The bagworm genome reveals a unique fibroin gene that provides high tensile strength.</title>
        <authorList>
            <person name="Kono N."/>
            <person name="Nakamura H."/>
            <person name="Ohtoshi R."/>
            <person name="Tomita M."/>
            <person name="Numata K."/>
            <person name="Arakawa K."/>
        </authorList>
    </citation>
    <scope>NUCLEOTIDE SEQUENCE [LARGE SCALE GENOMIC DNA]</scope>
</reference>
<name>A0A4C2A0I6_EUMVA</name>
<protein>
    <submittedName>
        <fullName evidence="2">Uncharacterized protein</fullName>
    </submittedName>
</protein>